<keyword evidence="3" id="KW-1185">Reference proteome</keyword>
<accession>A0ABP7KM52</accession>
<protein>
    <submittedName>
        <fullName evidence="2">Uncharacterized protein</fullName>
    </submittedName>
</protein>
<feature type="compositionally biased region" description="Low complexity" evidence="1">
    <location>
        <begin position="62"/>
        <end position="82"/>
    </location>
</feature>
<gene>
    <name evidence="2" type="ORF">GCM10022207_56720</name>
</gene>
<comment type="caution">
    <text evidence="2">The sequence shown here is derived from an EMBL/GenBank/DDBJ whole genome shotgun (WGS) entry which is preliminary data.</text>
</comment>
<feature type="region of interest" description="Disordered" evidence="1">
    <location>
        <begin position="1"/>
        <end position="20"/>
    </location>
</feature>
<evidence type="ECO:0000256" key="1">
    <source>
        <dbReference type="SAM" id="MobiDB-lite"/>
    </source>
</evidence>
<name>A0ABP7KM52_9ACTN</name>
<dbReference type="Proteomes" id="UP001501563">
    <property type="component" value="Unassembled WGS sequence"/>
</dbReference>
<proteinExistence type="predicted"/>
<sequence length="82" mass="8679">MADSQVPWGVDALNGAAPQPAWRTEPTWHLVVTDDRMIPPPAQRAMAERAGARTVRSPAATRSTSPGPARRGRRSGQAGAHG</sequence>
<feature type="region of interest" description="Disordered" evidence="1">
    <location>
        <begin position="39"/>
        <end position="82"/>
    </location>
</feature>
<dbReference type="EMBL" id="BAAAZA010000018">
    <property type="protein sequence ID" value="GAA3882492.1"/>
    <property type="molecule type" value="Genomic_DNA"/>
</dbReference>
<reference evidence="3" key="1">
    <citation type="journal article" date="2019" name="Int. J. Syst. Evol. Microbiol.">
        <title>The Global Catalogue of Microorganisms (GCM) 10K type strain sequencing project: providing services to taxonomists for standard genome sequencing and annotation.</title>
        <authorList>
            <consortium name="The Broad Institute Genomics Platform"/>
            <consortium name="The Broad Institute Genome Sequencing Center for Infectious Disease"/>
            <person name="Wu L."/>
            <person name="Ma J."/>
        </authorList>
    </citation>
    <scope>NUCLEOTIDE SEQUENCE [LARGE SCALE GENOMIC DNA]</scope>
    <source>
        <strain evidence="3">JCM 16578</strain>
    </source>
</reference>
<organism evidence="2 3">
    <name type="scientific">Streptomyces lannensis</name>
    <dbReference type="NCBI Taxonomy" id="766498"/>
    <lineage>
        <taxon>Bacteria</taxon>
        <taxon>Bacillati</taxon>
        <taxon>Actinomycetota</taxon>
        <taxon>Actinomycetes</taxon>
        <taxon>Kitasatosporales</taxon>
        <taxon>Streptomycetaceae</taxon>
        <taxon>Streptomyces</taxon>
    </lineage>
</organism>
<evidence type="ECO:0000313" key="3">
    <source>
        <dbReference type="Proteomes" id="UP001501563"/>
    </source>
</evidence>
<evidence type="ECO:0000313" key="2">
    <source>
        <dbReference type="EMBL" id="GAA3882492.1"/>
    </source>
</evidence>